<keyword evidence="6 10" id="KW-0645">Protease</keyword>
<keyword evidence="6 10" id="KW-0482">Metalloprotease</keyword>
<dbReference type="EC" id="3.4.24.77" evidence="3"/>
<feature type="chain" id="PRO_5045328173" description="Extracellular small neutral protease" evidence="9">
    <location>
        <begin position="26"/>
        <end position="198"/>
    </location>
</feature>
<evidence type="ECO:0000256" key="2">
    <source>
        <dbReference type="ARBA" id="ARBA00006571"/>
    </source>
</evidence>
<evidence type="ECO:0000256" key="7">
    <source>
        <dbReference type="ARBA" id="ARBA00029927"/>
    </source>
</evidence>
<evidence type="ECO:0000313" key="11">
    <source>
        <dbReference type="Proteomes" id="UP001165685"/>
    </source>
</evidence>
<feature type="region of interest" description="Disordered" evidence="8">
    <location>
        <begin position="178"/>
        <end position="198"/>
    </location>
</feature>
<keyword evidence="11" id="KW-1185">Reference proteome</keyword>
<organism evidence="10 11">
    <name type="scientific">Nocardiopsis suaedae</name>
    <dbReference type="NCBI Taxonomy" id="3018444"/>
    <lineage>
        <taxon>Bacteria</taxon>
        <taxon>Bacillati</taxon>
        <taxon>Actinomycetota</taxon>
        <taxon>Actinomycetes</taxon>
        <taxon>Streptosporangiales</taxon>
        <taxon>Nocardiopsidaceae</taxon>
        <taxon>Nocardiopsis</taxon>
    </lineage>
</organism>
<dbReference type="InterPro" id="IPR024079">
    <property type="entry name" value="MetalloPept_cat_dom_sf"/>
</dbReference>
<comment type="caution">
    <text evidence="10">The sequence shown here is derived from an EMBL/GenBank/DDBJ whole genome shotgun (WGS) entry which is preliminary data.</text>
</comment>
<evidence type="ECO:0000256" key="6">
    <source>
        <dbReference type="ARBA" id="ARBA00023049"/>
    </source>
</evidence>
<comment type="similarity">
    <text evidence="2">Belongs to the peptidase M7 family.</text>
</comment>
<accession>A0ABT4TUD1</accession>
<evidence type="ECO:0000256" key="8">
    <source>
        <dbReference type="SAM" id="MobiDB-lite"/>
    </source>
</evidence>
<dbReference type="GO" id="GO:0008237">
    <property type="term" value="F:metallopeptidase activity"/>
    <property type="evidence" value="ECO:0007669"/>
    <property type="project" value="UniProtKB-KW"/>
</dbReference>
<keyword evidence="5" id="KW-0479">Metal-binding</keyword>
<evidence type="ECO:0000256" key="9">
    <source>
        <dbReference type="SAM" id="SignalP"/>
    </source>
</evidence>
<dbReference type="EMBL" id="JAQFWP010000079">
    <property type="protein sequence ID" value="MDA2808316.1"/>
    <property type="molecule type" value="Genomic_DNA"/>
</dbReference>
<evidence type="ECO:0000256" key="1">
    <source>
        <dbReference type="ARBA" id="ARBA00000612"/>
    </source>
</evidence>
<feature type="signal peptide" evidence="9">
    <location>
        <begin position="1"/>
        <end position="25"/>
    </location>
</feature>
<dbReference type="SUPFAM" id="SSF55486">
    <property type="entry name" value="Metalloproteases ('zincins'), catalytic domain"/>
    <property type="match status" value="1"/>
</dbReference>
<evidence type="ECO:0000256" key="5">
    <source>
        <dbReference type="ARBA" id="ARBA00022723"/>
    </source>
</evidence>
<dbReference type="Proteomes" id="UP001165685">
    <property type="component" value="Unassembled WGS sequence"/>
</dbReference>
<dbReference type="Gene3D" id="3.40.390.10">
    <property type="entry name" value="Collagenase (Catalytic Domain)"/>
    <property type="match status" value="1"/>
</dbReference>
<proteinExistence type="inferred from homology"/>
<dbReference type="Pfam" id="PF02031">
    <property type="entry name" value="Peptidase_M7"/>
    <property type="match status" value="1"/>
</dbReference>
<keyword evidence="10" id="KW-0378">Hydrolase</keyword>
<dbReference type="InterPro" id="IPR000013">
    <property type="entry name" value="Peptidase_M7"/>
</dbReference>
<dbReference type="RefSeq" id="WP_270680913.1">
    <property type="nucleotide sequence ID" value="NZ_JAQFWP010000079.1"/>
</dbReference>
<gene>
    <name evidence="10" type="ORF">O4U47_27660</name>
</gene>
<sequence>MTRRVSPLTLVIATVAALIGGGAVASPAAASPAPAPAPGGDAAVQQTVLRYDDSRAGEFQDAVAAGAAEWNAAVDNVELVPAEPGQRAEITVVATDGWPMATLGPVRPGGSATIWFGRQAVQQGHDTVRIAAHELGHNLGLPDVKPGPCSSLMSGSTGGVGCTNATPNRQERSRVEQLYGGGAAAQTPAAGTVVVDRP</sequence>
<protein>
    <recommendedName>
        <fullName evidence="4">Extracellular small neutral protease</fullName>
        <ecNumber evidence="3">3.4.24.77</ecNumber>
    </recommendedName>
    <alternativeName>
        <fullName evidence="7">Snapalysin</fullName>
    </alternativeName>
</protein>
<comment type="catalytic activity">
    <reaction evidence="1">
        <text>Hydrolyzes proteins with a preference for Tyr or Phe in the P1' position. Has no action on amino-acid p-nitroanilides.</text>
        <dbReference type="EC" id="3.4.24.77"/>
    </reaction>
</comment>
<evidence type="ECO:0000256" key="4">
    <source>
        <dbReference type="ARBA" id="ARBA00019129"/>
    </source>
</evidence>
<name>A0ABT4TUD1_9ACTN</name>
<evidence type="ECO:0000313" key="10">
    <source>
        <dbReference type="EMBL" id="MDA2808316.1"/>
    </source>
</evidence>
<evidence type="ECO:0000256" key="3">
    <source>
        <dbReference type="ARBA" id="ARBA00012325"/>
    </source>
</evidence>
<dbReference type="PRINTS" id="PR00787">
    <property type="entry name" value="NEUTRALPTASE"/>
</dbReference>
<reference evidence="10" key="1">
    <citation type="submission" date="2023-01" db="EMBL/GenBank/DDBJ databases">
        <title>Draft genome sequence of Nocardiopsis sp. LSu2-4 isolated from halophytes.</title>
        <authorList>
            <person name="Duangmal K."/>
            <person name="Chantavorakit T."/>
        </authorList>
    </citation>
    <scope>NUCLEOTIDE SEQUENCE</scope>
    <source>
        <strain evidence="10">LSu2-4</strain>
    </source>
</reference>
<keyword evidence="9" id="KW-0732">Signal</keyword>